<evidence type="ECO:0000256" key="3">
    <source>
        <dbReference type="ARBA" id="ARBA00022471"/>
    </source>
</evidence>
<comment type="subcellular location">
    <subcellularLocation>
        <location evidence="1 6">Secreted</location>
    </subcellularLocation>
</comment>
<dbReference type="InterPro" id="IPR010264">
    <property type="entry name" value="Self-incomp_S1"/>
</dbReference>
<evidence type="ECO:0000256" key="1">
    <source>
        <dbReference type="ARBA" id="ARBA00004613"/>
    </source>
</evidence>
<keyword evidence="3 6" id="KW-0713">Self-incompatibility</keyword>
<feature type="signal peptide" evidence="6">
    <location>
        <begin position="1"/>
        <end position="19"/>
    </location>
</feature>
<dbReference type="Pfam" id="PF05938">
    <property type="entry name" value="Self-incomp_S1"/>
    <property type="match status" value="1"/>
</dbReference>
<evidence type="ECO:0000313" key="7">
    <source>
        <dbReference type="EMBL" id="KAJ9182383.1"/>
    </source>
</evidence>
<evidence type="ECO:0000256" key="4">
    <source>
        <dbReference type="ARBA" id="ARBA00022525"/>
    </source>
</evidence>
<dbReference type="PANTHER" id="PTHR31232">
    <property type="match status" value="1"/>
</dbReference>
<evidence type="ECO:0000313" key="8">
    <source>
        <dbReference type="Proteomes" id="UP001174677"/>
    </source>
</evidence>
<dbReference type="EMBL" id="JARPOI010000004">
    <property type="protein sequence ID" value="KAJ9182383.1"/>
    <property type="molecule type" value="Genomic_DNA"/>
</dbReference>
<name>A0ABQ9MSL1_HEVBR</name>
<evidence type="ECO:0000256" key="2">
    <source>
        <dbReference type="ARBA" id="ARBA00005581"/>
    </source>
</evidence>
<comment type="similarity">
    <text evidence="2 6">Belongs to the plant self-incompatibility (S1) protein family.</text>
</comment>
<dbReference type="PANTHER" id="PTHR31232:SF133">
    <property type="entry name" value="S-PROTEIN HOMOLOG"/>
    <property type="match status" value="1"/>
</dbReference>
<sequence length="132" mass="15479">MLVQMVLLMLLMTTESGEASWLIPKKKTVNITNDLGADMDLKVHCKSKDDDLGQKLLTYKGYFSFRFRPNAWGTTRFYCLMSWEQVSHWFDIYLDIRDADRCVVCVWSIQTTGPCMLNDKTHHFDICFPWNP</sequence>
<gene>
    <name evidence="7" type="ORF">P3X46_006384</name>
</gene>
<keyword evidence="4 6" id="KW-0964">Secreted</keyword>
<proteinExistence type="inferred from homology"/>
<feature type="chain" id="PRO_5044999183" description="S-protein homolog" evidence="6">
    <location>
        <begin position="20"/>
        <end position="132"/>
    </location>
</feature>
<protein>
    <recommendedName>
        <fullName evidence="6">S-protein homolog</fullName>
    </recommendedName>
</protein>
<accession>A0ABQ9MSL1</accession>
<dbReference type="Proteomes" id="UP001174677">
    <property type="component" value="Chromosome 4"/>
</dbReference>
<evidence type="ECO:0000256" key="5">
    <source>
        <dbReference type="ARBA" id="ARBA00022729"/>
    </source>
</evidence>
<comment type="caution">
    <text evidence="7">The sequence shown here is derived from an EMBL/GenBank/DDBJ whole genome shotgun (WGS) entry which is preliminary data.</text>
</comment>
<keyword evidence="8" id="KW-1185">Reference proteome</keyword>
<organism evidence="7 8">
    <name type="scientific">Hevea brasiliensis</name>
    <name type="common">Para rubber tree</name>
    <name type="synonym">Siphonia brasiliensis</name>
    <dbReference type="NCBI Taxonomy" id="3981"/>
    <lineage>
        <taxon>Eukaryota</taxon>
        <taxon>Viridiplantae</taxon>
        <taxon>Streptophyta</taxon>
        <taxon>Embryophyta</taxon>
        <taxon>Tracheophyta</taxon>
        <taxon>Spermatophyta</taxon>
        <taxon>Magnoliopsida</taxon>
        <taxon>eudicotyledons</taxon>
        <taxon>Gunneridae</taxon>
        <taxon>Pentapetalae</taxon>
        <taxon>rosids</taxon>
        <taxon>fabids</taxon>
        <taxon>Malpighiales</taxon>
        <taxon>Euphorbiaceae</taxon>
        <taxon>Crotonoideae</taxon>
        <taxon>Micrandreae</taxon>
        <taxon>Hevea</taxon>
    </lineage>
</organism>
<reference evidence="7" key="1">
    <citation type="journal article" date="2023" name="Plant Biotechnol. J.">
        <title>Chromosome-level wild Hevea brasiliensis genome provides new tools for genomic-assisted breeding and valuable loci to elevate rubber yield.</title>
        <authorList>
            <person name="Cheng H."/>
            <person name="Song X."/>
            <person name="Hu Y."/>
            <person name="Wu T."/>
            <person name="Yang Q."/>
            <person name="An Z."/>
            <person name="Feng S."/>
            <person name="Deng Z."/>
            <person name="Wu W."/>
            <person name="Zeng X."/>
            <person name="Tu M."/>
            <person name="Wang X."/>
            <person name="Huang H."/>
        </authorList>
    </citation>
    <scope>NUCLEOTIDE SEQUENCE</scope>
    <source>
        <strain evidence="7">MT/VB/25A 57/8</strain>
    </source>
</reference>
<keyword evidence="5 6" id="KW-0732">Signal</keyword>
<evidence type="ECO:0000256" key="6">
    <source>
        <dbReference type="RuleBase" id="RU367044"/>
    </source>
</evidence>